<dbReference type="Proteomes" id="UP000199727">
    <property type="component" value="Unassembled WGS sequence"/>
</dbReference>
<gene>
    <name evidence="1" type="ORF">C361_06900</name>
</gene>
<evidence type="ECO:0000313" key="1">
    <source>
        <dbReference type="EMBL" id="OXG10344.1"/>
    </source>
</evidence>
<dbReference type="OrthoDB" id="10286286at2759"/>
<dbReference type="EMBL" id="AMKT01000112">
    <property type="protein sequence ID" value="OXG10344.1"/>
    <property type="molecule type" value="Genomic_DNA"/>
</dbReference>
<comment type="caution">
    <text evidence="1">The sequence shown here is derived from an EMBL/GenBank/DDBJ whole genome shotgun (WGS) entry which is preliminary data.</text>
</comment>
<protein>
    <submittedName>
        <fullName evidence="1">Uncharacterized protein</fullName>
    </submittedName>
</protein>
<organism evidence="1 2">
    <name type="scientific">Cryptococcus neoformans Tu259-1</name>
    <dbReference type="NCBI Taxonomy" id="1230072"/>
    <lineage>
        <taxon>Eukaryota</taxon>
        <taxon>Fungi</taxon>
        <taxon>Dikarya</taxon>
        <taxon>Basidiomycota</taxon>
        <taxon>Agaricomycotina</taxon>
        <taxon>Tremellomycetes</taxon>
        <taxon>Tremellales</taxon>
        <taxon>Cryptococcaceae</taxon>
        <taxon>Cryptococcus</taxon>
        <taxon>Cryptococcus neoformans species complex</taxon>
    </lineage>
</organism>
<proteinExistence type="predicted"/>
<evidence type="ECO:0000313" key="2">
    <source>
        <dbReference type="Proteomes" id="UP000199727"/>
    </source>
</evidence>
<name>A0A854Q2A1_CRYNE</name>
<sequence length="282" mass="32123">MMSMADEPPAYTAIDNIPQPFFPSCFNKYPKALGSFRETNDLFSIASKPNVYTSHPTVDYRHTSDGSEGKYYFTGLKYSGGTMSRSDICKAWLLSLDSLFYSEILLTESVRNLIDMNEGAHGDSHSCFVKSRTECYQSWRPIAEALTIAMHKLYLWEESHYLPIRWTPYKPDQLKGRSTLETFISLHTQTQAQAQAQHNSQTSIHLALDEDSQGCRLPSDDVNNDSDTMPPWLIEASRWVLDEFEDGLLYCEGPEHEFKLAHLGLADQLPSRKLYGFNLVPQ</sequence>
<accession>A0A854Q2A1</accession>
<reference evidence="1 2" key="1">
    <citation type="submission" date="2017-06" db="EMBL/GenBank/DDBJ databases">
        <title>Global population genomics of the pathogenic fungus Cryptococcus neoformans var. grubii.</title>
        <authorList>
            <person name="Cuomo C."/>
            <person name="Litvintseva A."/>
            <person name="Chen Y."/>
            <person name="Young S."/>
            <person name="Zeng Q."/>
            <person name="Chapman S."/>
            <person name="Gujja S."/>
            <person name="Saif S."/>
            <person name="Birren B."/>
        </authorList>
    </citation>
    <scope>NUCLEOTIDE SEQUENCE [LARGE SCALE GENOMIC DNA]</scope>
    <source>
        <strain evidence="1 2">Tu259-1</strain>
    </source>
</reference>
<dbReference type="AlphaFoldDB" id="A0A854Q2A1"/>